<gene>
    <name evidence="3" type="ORF">NWE73_12475</name>
</gene>
<keyword evidence="3" id="KW-0378">Hydrolase</keyword>
<proteinExistence type="predicted"/>
<dbReference type="SUPFAM" id="SSF53474">
    <property type="entry name" value="alpha/beta-Hydrolases"/>
    <property type="match status" value="1"/>
</dbReference>
<comment type="caution">
    <text evidence="3">The sequence shown here is derived from an EMBL/GenBank/DDBJ whole genome shotgun (WGS) entry which is preliminary data.</text>
</comment>
<dbReference type="RefSeq" id="WP_277578662.1">
    <property type="nucleotide sequence ID" value="NZ_JANRMI010000003.1"/>
</dbReference>
<name>A0ABT6DKZ4_9BACT</name>
<feature type="signal peptide" evidence="1">
    <location>
        <begin position="1"/>
        <end position="19"/>
    </location>
</feature>
<dbReference type="InterPro" id="IPR051044">
    <property type="entry name" value="MAG_DAG_Lipase"/>
</dbReference>
<feature type="domain" description="AB hydrolase-1" evidence="2">
    <location>
        <begin position="66"/>
        <end position="177"/>
    </location>
</feature>
<evidence type="ECO:0000313" key="4">
    <source>
        <dbReference type="Proteomes" id="UP001152321"/>
    </source>
</evidence>
<evidence type="ECO:0000256" key="1">
    <source>
        <dbReference type="SAM" id="SignalP"/>
    </source>
</evidence>
<protein>
    <submittedName>
        <fullName evidence="3">Alpha/beta fold hydrolase</fullName>
    </submittedName>
</protein>
<keyword evidence="4" id="KW-1185">Reference proteome</keyword>
<evidence type="ECO:0000313" key="3">
    <source>
        <dbReference type="EMBL" id="MDG0817187.1"/>
    </source>
</evidence>
<reference evidence="3" key="1">
    <citation type="submission" date="2022-08" db="EMBL/GenBank/DDBJ databases">
        <title>Novel Bdellovibrio Species Isolated from Svalbard: Designation Bdellovibrio svalbardensis.</title>
        <authorList>
            <person name="Mitchell R.J."/>
            <person name="Choi S.Y."/>
        </authorList>
    </citation>
    <scope>NUCLEOTIDE SEQUENCE</scope>
    <source>
        <strain evidence="3">PAP01</strain>
    </source>
</reference>
<dbReference type="PANTHER" id="PTHR11614">
    <property type="entry name" value="PHOSPHOLIPASE-RELATED"/>
    <property type="match status" value="1"/>
</dbReference>
<keyword evidence="1" id="KW-0732">Signal</keyword>
<organism evidence="3 4">
    <name type="scientific">Bdellovibrio svalbardensis</name>
    <dbReference type="NCBI Taxonomy" id="2972972"/>
    <lineage>
        <taxon>Bacteria</taxon>
        <taxon>Pseudomonadati</taxon>
        <taxon>Bdellovibrionota</taxon>
        <taxon>Bdellovibrionia</taxon>
        <taxon>Bdellovibrionales</taxon>
        <taxon>Pseudobdellovibrionaceae</taxon>
        <taxon>Bdellovibrio</taxon>
    </lineage>
</organism>
<sequence>MTRPLLALTILFLSLSALASEQPSLTPCPAPWNCEVTPFILKTDGVVFIRNGYLEENQNVPFNGNIIFYEGLGDSMVNHQPLFQKLTDAGYRVIAFDYMGQGGSSGSMDDTRILEIGKLGNKIWNLHARDLTNFPKKTILGWSTGGLAAYTQAALEGDVDTVVLIAPGISPKYFVGEQHPLRGEIDLITIPTLTTQIYGEGILDPHIDPIKPDSPVKIPCFSIDLALTAKMMRSTPMSRRMKGFVLLSGNKDTYVDAKETRRILRRTAPHFSLKQYHGALHEIDNEAEPISSMAHQDILNFLAQSDR</sequence>
<dbReference type="InterPro" id="IPR000073">
    <property type="entry name" value="AB_hydrolase_1"/>
</dbReference>
<dbReference type="InterPro" id="IPR029058">
    <property type="entry name" value="AB_hydrolase_fold"/>
</dbReference>
<dbReference type="Proteomes" id="UP001152321">
    <property type="component" value="Unassembled WGS sequence"/>
</dbReference>
<accession>A0ABT6DKZ4</accession>
<feature type="chain" id="PRO_5045407787" evidence="1">
    <location>
        <begin position="20"/>
        <end position="307"/>
    </location>
</feature>
<dbReference type="Pfam" id="PF00561">
    <property type="entry name" value="Abhydrolase_1"/>
    <property type="match status" value="1"/>
</dbReference>
<evidence type="ECO:0000259" key="2">
    <source>
        <dbReference type="Pfam" id="PF00561"/>
    </source>
</evidence>
<dbReference type="GO" id="GO:0016787">
    <property type="term" value="F:hydrolase activity"/>
    <property type="evidence" value="ECO:0007669"/>
    <property type="project" value="UniProtKB-KW"/>
</dbReference>
<dbReference type="EMBL" id="JANRMI010000003">
    <property type="protein sequence ID" value="MDG0817187.1"/>
    <property type="molecule type" value="Genomic_DNA"/>
</dbReference>
<dbReference type="Gene3D" id="3.40.50.1820">
    <property type="entry name" value="alpha/beta hydrolase"/>
    <property type="match status" value="1"/>
</dbReference>